<dbReference type="PANTHER" id="PTHR43808:SF25">
    <property type="entry name" value="PEPTIDASE M20 DIMERISATION DOMAIN-CONTAINING PROTEIN"/>
    <property type="match status" value="1"/>
</dbReference>
<dbReference type="InterPro" id="IPR036264">
    <property type="entry name" value="Bact_exopeptidase_dim_dom"/>
</dbReference>
<dbReference type="Proteomes" id="UP000075321">
    <property type="component" value="Unassembled WGS sequence"/>
</dbReference>
<protein>
    <recommendedName>
        <fullName evidence="6">Probable succinyl-diaminopimelate desuccinylase</fullName>
        <ecNumber evidence="5">3.5.1.18</ecNumber>
    </recommendedName>
</protein>
<dbReference type="OrthoDB" id="24854at2157"/>
<evidence type="ECO:0000256" key="11">
    <source>
        <dbReference type="ARBA" id="ARBA00051301"/>
    </source>
</evidence>
<dbReference type="SUPFAM" id="SSF53187">
    <property type="entry name" value="Zn-dependent exopeptidases"/>
    <property type="match status" value="1"/>
</dbReference>
<comment type="pathway">
    <text evidence="3">Amino-acid biosynthesis; L-lysine biosynthesis via DAP pathway; LL-2,6-diaminopimelate from (S)-tetrahydrodipicolinate (succinylase route): step 3/3.</text>
</comment>
<dbReference type="PANTHER" id="PTHR43808">
    <property type="entry name" value="ACETYLORNITHINE DEACETYLASE"/>
    <property type="match status" value="1"/>
</dbReference>
<keyword evidence="8 13" id="KW-0378">Hydrolase</keyword>
<reference evidence="13 14" key="1">
    <citation type="submission" date="2016-02" db="EMBL/GenBank/DDBJ databases">
        <title>Genome sequence of Halalkalicoccus paucihalophilus DSM 24557.</title>
        <authorList>
            <person name="Poehlein A."/>
            <person name="Daniel R."/>
        </authorList>
    </citation>
    <scope>NUCLEOTIDE SEQUENCE [LARGE SCALE GENOMIC DNA]</scope>
    <source>
        <strain evidence="13 14">DSM 24557</strain>
    </source>
</reference>
<dbReference type="RefSeq" id="WP_066380282.1">
    <property type="nucleotide sequence ID" value="NZ_LTAZ01000003.1"/>
</dbReference>
<dbReference type="AlphaFoldDB" id="A0A151AI17"/>
<dbReference type="NCBIfam" id="TIGR01910">
    <property type="entry name" value="DapE-ArgE"/>
    <property type="match status" value="1"/>
</dbReference>
<dbReference type="Pfam" id="PF01546">
    <property type="entry name" value="Peptidase_M20"/>
    <property type="match status" value="1"/>
</dbReference>
<evidence type="ECO:0000256" key="9">
    <source>
        <dbReference type="ARBA" id="ARBA00022833"/>
    </source>
</evidence>
<evidence type="ECO:0000256" key="8">
    <source>
        <dbReference type="ARBA" id="ARBA00022801"/>
    </source>
</evidence>
<dbReference type="EC" id="3.5.1.18" evidence="5"/>
<dbReference type="PATRIC" id="fig|1008153.3.peg.1049"/>
<dbReference type="GO" id="GO:0009089">
    <property type="term" value="P:lysine biosynthetic process via diaminopimelate"/>
    <property type="evidence" value="ECO:0007669"/>
    <property type="project" value="UniProtKB-UniPathway"/>
</dbReference>
<evidence type="ECO:0000256" key="10">
    <source>
        <dbReference type="ARBA" id="ARBA00023285"/>
    </source>
</evidence>
<dbReference type="Pfam" id="PF07687">
    <property type="entry name" value="M20_dimer"/>
    <property type="match status" value="1"/>
</dbReference>
<dbReference type="Gene3D" id="3.40.630.10">
    <property type="entry name" value="Zn peptidases"/>
    <property type="match status" value="1"/>
</dbReference>
<comment type="cofactor">
    <cofactor evidence="1">
        <name>Co(2+)</name>
        <dbReference type="ChEBI" id="CHEBI:48828"/>
    </cofactor>
</comment>
<evidence type="ECO:0000313" key="13">
    <source>
        <dbReference type="EMBL" id="KYH27150.1"/>
    </source>
</evidence>
<evidence type="ECO:0000256" key="5">
    <source>
        <dbReference type="ARBA" id="ARBA00011921"/>
    </source>
</evidence>
<feature type="domain" description="Peptidase M20 dimerisation" evidence="12">
    <location>
        <begin position="193"/>
        <end position="302"/>
    </location>
</feature>
<comment type="similarity">
    <text evidence="4">Belongs to the peptidase M20A family.</text>
</comment>
<keyword evidence="14" id="KW-1185">Reference proteome</keyword>
<evidence type="ECO:0000256" key="4">
    <source>
        <dbReference type="ARBA" id="ARBA00006247"/>
    </source>
</evidence>
<comment type="caution">
    <text evidence="13">The sequence shown here is derived from an EMBL/GenBank/DDBJ whole genome shotgun (WGS) entry which is preliminary data.</text>
</comment>
<dbReference type="GO" id="GO:0046872">
    <property type="term" value="F:metal ion binding"/>
    <property type="evidence" value="ECO:0007669"/>
    <property type="project" value="UniProtKB-KW"/>
</dbReference>
<evidence type="ECO:0000256" key="6">
    <source>
        <dbReference type="ARBA" id="ARBA00016853"/>
    </source>
</evidence>
<dbReference type="SUPFAM" id="SSF55031">
    <property type="entry name" value="Bacterial exopeptidase dimerisation domain"/>
    <property type="match status" value="1"/>
</dbReference>
<organism evidence="13 14">
    <name type="scientific">Halalkalicoccus paucihalophilus</name>
    <dbReference type="NCBI Taxonomy" id="1008153"/>
    <lineage>
        <taxon>Archaea</taxon>
        <taxon>Methanobacteriati</taxon>
        <taxon>Methanobacteriota</taxon>
        <taxon>Stenosarchaea group</taxon>
        <taxon>Halobacteria</taxon>
        <taxon>Halobacteriales</taxon>
        <taxon>Halococcaceae</taxon>
        <taxon>Halalkalicoccus</taxon>
    </lineage>
</organism>
<dbReference type="InterPro" id="IPR002933">
    <property type="entry name" value="Peptidase_M20"/>
</dbReference>
<dbReference type="Gene3D" id="3.30.70.360">
    <property type="match status" value="1"/>
</dbReference>
<evidence type="ECO:0000256" key="1">
    <source>
        <dbReference type="ARBA" id="ARBA00001941"/>
    </source>
</evidence>
<dbReference type="PROSITE" id="PS00758">
    <property type="entry name" value="ARGE_DAPE_CPG2_1"/>
    <property type="match status" value="1"/>
</dbReference>
<sequence length="411" mass="44193">MSDDAERRAFVEDLLAFDTTGGNEAPAQEWFERRLVEFGFDTYRWEIDADRLAAHPSFPDDPEGIETTDRPNVAGVLELGSGVGPTLLLNGHVDVVPAEADQWSADPFAPTWDGEELTARGAADMKSGLAACVFAARRLSESGLNGRVVVESVVGEESGGIGAASSALERPYPTPDAAIIAEPTDLVPVVATEGTLMKRLTLTGRSAHAATPWHGEDVLPQFERIRRALADLETERARAVTHPLYEAFPTPWPIVAGTVRAGSWASSVPAHLEAEFRIGVAPGESVDSVEKQVDARVAELAADSAWLSDHPPCFERFSVQFEPAEISADEPIVRAVRDALDSAGRDSTPRGATYGTDARHYIEAGIPTVVFGPGSIQQAHFPDESIDWGEVSTGIELLESAGKRFLTRSTR</sequence>
<gene>
    <name evidence="13" type="ORF">HAPAU_10460</name>
</gene>
<dbReference type="UniPathway" id="UPA00034">
    <property type="reaction ID" value="UER00021"/>
</dbReference>
<dbReference type="EMBL" id="LTAZ01000003">
    <property type="protein sequence ID" value="KYH27150.1"/>
    <property type="molecule type" value="Genomic_DNA"/>
</dbReference>
<name>A0A151AI17_9EURY</name>
<dbReference type="GO" id="GO:0009014">
    <property type="term" value="F:succinyl-diaminopimelate desuccinylase activity"/>
    <property type="evidence" value="ECO:0007669"/>
    <property type="project" value="UniProtKB-EC"/>
</dbReference>
<comment type="cofactor">
    <cofactor evidence="2">
        <name>Zn(2+)</name>
        <dbReference type="ChEBI" id="CHEBI:29105"/>
    </cofactor>
</comment>
<evidence type="ECO:0000256" key="2">
    <source>
        <dbReference type="ARBA" id="ARBA00001947"/>
    </source>
</evidence>
<accession>A0A151AI17</accession>
<evidence type="ECO:0000259" key="12">
    <source>
        <dbReference type="Pfam" id="PF07687"/>
    </source>
</evidence>
<dbReference type="InterPro" id="IPR050072">
    <property type="entry name" value="Peptidase_M20A"/>
</dbReference>
<keyword evidence="10" id="KW-0170">Cobalt</keyword>
<keyword evidence="7" id="KW-0479">Metal-binding</keyword>
<keyword evidence="9" id="KW-0862">Zinc</keyword>
<dbReference type="InterPro" id="IPR011650">
    <property type="entry name" value="Peptidase_M20_dimer"/>
</dbReference>
<dbReference type="InterPro" id="IPR001261">
    <property type="entry name" value="ArgE/DapE_CS"/>
</dbReference>
<comment type="catalytic activity">
    <reaction evidence="11">
        <text>N-succinyl-(2S,6S)-2,6-diaminopimelate + H2O = (2S,6S)-2,6-diaminopimelate + succinate</text>
        <dbReference type="Rhea" id="RHEA:22608"/>
        <dbReference type="ChEBI" id="CHEBI:15377"/>
        <dbReference type="ChEBI" id="CHEBI:30031"/>
        <dbReference type="ChEBI" id="CHEBI:57609"/>
        <dbReference type="ChEBI" id="CHEBI:58087"/>
        <dbReference type="EC" id="3.5.1.18"/>
    </reaction>
</comment>
<dbReference type="InterPro" id="IPR010182">
    <property type="entry name" value="ArgE/DapE"/>
</dbReference>
<proteinExistence type="inferred from homology"/>
<evidence type="ECO:0000256" key="7">
    <source>
        <dbReference type="ARBA" id="ARBA00022723"/>
    </source>
</evidence>
<evidence type="ECO:0000256" key="3">
    <source>
        <dbReference type="ARBA" id="ARBA00005130"/>
    </source>
</evidence>
<evidence type="ECO:0000313" key="14">
    <source>
        <dbReference type="Proteomes" id="UP000075321"/>
    </source>
</evidence>